<accession>A0A9X3ICC5</accession>
<evidence type="ECO:0000259" key="1">
    <source>
        <dbReference type="Pfam" id="PF00535"/>
    </source>
</evidence>
<dbReference type="InterPro" id="IPR050256">
    <property type="entry name" value="Glycosyltransferase_2"/>
</dbReference>
<dbReference type="PANTHER" id="PTHR48090:SF7">
    <property type="entry name" value="RFBJ PROTEIN"/>
    <property type="match status" value="1"/>
</dbReference>
<keyword evidence="2" id="KW-0808">Transferase</keyword>
<dbReference type="PANTHER" id="PTHR48090">
    <property type="entry name" value="UNDECAPRENYL-PHOSPHATE 4-DEOXY-4-FORMAMIDO-L-ARABINOSE TRANSFERASE-RELATED"/>
    <property type="match status" value="1"/>
</dbReference>
<keyword evidence="2" id="KW-0328">Glycosyltransferase</keyword>
<dbReference type="Proteomes" id="UP001142592">
    <property type="component" value="Unassembled WGS sequence"/>
</dbReference>
<dbReference type="InterPro" id="IPR029044">
    <property type="entry name" value="Nucleotide-diphossugar_trans"/>
</dbReference>
<protein>
    <submittedName>
        <fullName evidence="2">Glycosyltransferase</fullName>
        <ecNumber evidence="2">2.4.-.-</ecNumber>
    </submittedName>
</protein>
<dbReference type="RefSeq" id="WP_116170630.1">
    <property type="nucleotide sequence ID" value="NZ_JAPJUH010000008.1"/>
</dbReference>
<dbReference type="EC" id="2.4.-.-" evidence="2"/>
<dbReference type="Pfam" id="PF00535">
    <property type="entry name" value="Glycos_transf_2"/>
    <property type="match status" value="1"/>
</dbReference>
<dbReference type="InterPro" id="IPR001173">
    <property type="entry name" value="Glyco_trans_2-like"/>
</dbReference>
<dbReference type="EMBL" id="JAPJUH010000008">
    <property type="protein sequence ID" value="MCX3267508.1"/>
    <property type="molecule type" value="Genomic_DNA"/>
</dbReference>
<keyword evidence="3" id="KW-1185">Reference proteome</keyword>
<name>A0A9X3ICC5_9SPHI</name>
<gene>
    <name evidence="2" type="ORF">OQZ29_22295</name>
</gene>
<dbReference type="Gene3D" id="3.90.550.10">
    <property type="entry name" value="Spore Coat Polysaccharide Biosynthesis Protein SpsA, Chain A"/>
    <property type="match status" value="1"/>
</dbReference>
<comment type="caution">
    <text evidence="2">The sequence shown here is derived from an EMBL/GenBank/DDBJ whole genome shotgun (WGS) entry which is preliminary data.</text>
</comment>
<feature type="domain" description="Glycosyltransferase 2-like" evidence="1">
    <location>
        <begin position="24"/>
        <end position="174"/>
    </location>
</feature>
<reference evidence="2" key="1">
    <citation type="submission" date="2022-11" db="EMBL/GenBank/DDBJ databases">
        <authorList>
            <person name="Graham C."/>
            <person name="Newman J.D."/>
        </authorList>
    </citation>
    <scope>NUCLEOTIDE SEQUENCE</scope>
    <source>
        <strain evidence="2">DSM 19486</strain>
    </source>
</reference>
<evidence type="ECO:0000313" key="3">
    <source>
        <dbReference type="Proteomes" id="UP001142592"/>
    </source>
</evidence>
<dbReference type="SUPFAM" id="SSF53448">
    <property type="entry name" value="Nucleotide-diphospho-sugar transferases"/>
    <property type="match status" value="1"/>
</dbReference>
<organism evidence="2 3">
    <name type="scientific">Pedobacter agri</name>
    <dbReference type="NCBI Taxonomy" id="454586"/>
    <lineage>
        <taxon>Bacteria</taxon>
        <taxon>Pseudomonadati</taxon>
        <taxon>Bacteroidota</taxon>
        <taxon>Sphingobacteriia</taxon>
        <taxon>Sphingobacteriales</taxon>
        <taxon>Sphingobacteriaceae</taxon>
        <taxon>Pedobacter</taxon>
    </lineage>
</organism>
<dbReference type="GO" id="GO:0016757">
    <property type="term" value="F:glycosyltransferase activity"/>
    <property type="evidence" value="ECO:0007669"/>
    <property type="project" value="UniProtKB-KW"/>
</dbReference>
<dbReference type="AlphaFoldDB" id="A0A9X3ICC5"/>
<sequence>MMETLLKYSETLFSIPPNKNLLLSVVIPVKDEADHIEKTLDALRLQIDLLDNPIDSTIYEVLVLVNNCSDDSFEICTKYKMRHPSFQLHVECVTFLPPNAHVGAARRILMDAAYNRLMSIRGERGIIVSTDGDSEVDSKWVIHMIDEFSKGAEVVGGRILPQNTPVSAKIHHLRDVTYRLFVTRLESIIDPCPFNPWPRHFQCYGPSLAVSCECYERAGRIPPIPYLEDEEFRKALKRVDAKIRHSPKVKVFTSSRIVGRVAFGFSVQLGKWEMMSSNGEKQEVESVPNHIFRLTLKNKLRKIWQGTGPVNFDSPVIQQLADDLKIDYNELHKKITLNQYFESVWEWVDERISRQDLLRHSKQPIDEAIQSFRSYFKELPLHN</sequence>
<proteinExistence type="predicted"/>
<evidence type="ECO:0000313" key="2">
    <source>
        <dbReference type="EMBL" id="MCX3267508.1"/>
    </source>
</evidence>